<organism evidence="4 5">
    <name type="scientific">Chitinimonas prasina</name>
    <dbReference type="NCBI Taxonomy" id="1434937"/>
    <lineage>
        <taxon>Bacteria</taxon>
        <taxon>Pseudomonadati</taxon>
        <taxon>Pseudomonadota</taxon>
        <taxon>Betaproteobacteria</taxon>
        <taxon>Neisseriales</taxon>
        <taxon>Chitinibacteraceae</taxon>
        <taxon>Chitinimonas</taxon>
    </lineage>
</organism>
<dbReference type="InterPro" id="IPR001638">
    <property type="entry name" value="Solute-binding_3/MltF_N"/>
</dbReference>
<evidence type="ECO:0000256" key="2">
    <source>
        <dbReference type="SAM" id="SignalP"/>
    </source>
</evidence>
<proteinExistence type="predicted"/>
<accession>A0ABQ5YBB0</accession>
<dbReference type="Pfam" id="PF00497">
    <property type="entry name" value="SBP_bac_3"/>
    <property type="match status" value="1"/>
</dbReference>
<comment type="caution">
    <text evidence="4">The sequence shown here is derived from an EMBL/GenBank/DDBJ whole genome shotgun (WGS) entry which is preliminary data.</text>
</comment>
<reference evidence="5" key="1">
    <citation type="journal article" date="2019" name="Int. J. Syst. Evol. Microbiol.">
        <title>The Global Catalogue of Microorganisms (GCM) 10K type strain sequencing project: providing services to taxonomists for standard genome sequencing and annotation.</title>
        <authorList>
            <consortium name="The Broad Institute Genomics Platform"/>
            <consortium name="The Broad Institute Genome Sequencing Center for Infectious Disease"/>
            <person name="Wu L."/>
            <person name="Ma J."/>
        </authorList>
    </citation>
    <scope>NUCLEOTIDE SEQUENCE [LARGE SCALE GENOMIC DNA]</scope>
    <source>
        <strain evidence="5">NBRC 110044</strain>
    </source>
</reference>
<gene>
    <name evidence="4" type="ORF">GCM10007907_04970</name>
</gene>
<sequence length="250" mass="27824">MLFRLLLISLLFTIAARAQAASLRLGTLDVTPYGYLGADKQADGAFYQLTNRVAERAGLPYQNTLYPTARLYAMLQRRQIDLAISSLKLDEQMGLIKLGTISQLEGVILYRAQLPLKPRQLEEFKPYLIGRLNGTCPLLQRKGHRLYEVSDYRQGMRMLVAGRLDGLCGELGGLSPALNAEPAVQPLLAPPFVFLTTDVFLYANPKLPAATLQQLSRATAALNNEGEPQRILKRYVISPLRQRSPMEPTP</sequence>
<name>A0ABQ5YBB0_9NEIS</name>
<keyword evidence="5" id="KW-1185">Reference proteome</keyword>
<feature type="domain" description="Solute-binding protein family 3/N-terminal" evidence="3">
    <location>
        <begin position="26"/>
        <end position="236"/>
    </location>
</feature>
<evidence type="ECO:0000313" key="5">
    <source>
        <dbReference type="Proteomes" id="UP001156706"/>
    </source>
</evidence>
<feature type="signal peptide" evidence="2">
    <location>
        <begin position="1"/>
        <end position="20"/>
    </location>
</feature>
<dbReference type="EMBL" id="BSOG01000001">
    <property type="protein sequence ID" value="GLR11707.1"/>
    <property type="molecule type" value="Genomic_DNA"/>
</dbReference>
<dbReference type="PANTHER" id="PTHR35936:SF6">
    <property type="entry name" value="AMINO ACID ABC TRANSPORTER SUBSTRATE-BINDING PAAT FAMILY PROTEIN"/>
    <property type="match status" value="1"/>
</dbReference>
<keyword evidence="1 2" id="KW-0732">Signal</keyword>
<protein>
    <recommendedName>
        <fullName evidence="3">Solute-binding protein family 3/N-terminal domain-containing protein</fullName>
    </recommendedName>
</protein>
<evidence type="ECO:0000256" key="1">
    <source>
        <dbReference type="ARBA" id="ARBA00022729"/>
    </source>
</evidence>
<feature type="chain" id="PRO_5047089056" description="Solute-binding protein family 3/N-terminal domain-containing protein" evidence="2">
    <location>
        <begin position="21"/>
        <end position="250"/>
    </location>
</feature>
<evidence type="ECO:0000259" key="3">
    <source>
        <dbReference type="Pfam" id="PF00497"/>
    </source>
</evidence>
<dbReference type="Gene3D" id="3.40.190.10">
    <property type="entry name" value="Periplasmic binding protein-like II"/>
    <property type="match status" value="2"/>
</dbReference>
<dbReference type="SUPFAM" id="SSF53850">
    <property type="entry name" value="Periplasmic binding protein-like II"/>
    <property type="match status" value="1"/>
</dbReference>
<dbReference type="Proteomes" id="UP001156706">
    <property type="component" value="Unassembled WGS sequence"/>
</dbReference>
<dbReference type="RefSeq" id="WP_284194849.1">
    <property type="nucleotide sequence ID" value="NZ_BSOG01000001.1"/>
</dbReference>
<evidence type="ECO:0000313" key="4">
    <source>
        <dbReference type="EMBL" id="GLR11707.1"/>
    </source>
</evidence>
<dbReference type="PANTHER" id="PTHR35936">
    <property type="entry name" value="MEMBRANE-BOUND LYTIC MUREIN TRANSGLYCOSYLASE F"/>
    <property type="match status" value="1"/>
</dbReference>